<evidence type="ECO:0000313" key="2">
    <source>
        <dbReference type="EMBL" id="KAK2171315.1"/>
    </source>
</evidence>
<feature type="compositionally biased region" description="Polar residues" evidence="1">
    <location>
        <begin position="440"/>
        <end position="449"/>
    </location>
</feature>
<comment type="caution">
    <text evidence="2">The sequence shown here is derived from an EMBL/GenBank/DDBJ whole genome shotgun (WGS) entry which is preliminary data.</text>
</comment>
<feature type="region of interest" description="Disordered" evidence="1">
    <location>
        <begin position="715"/>
        <end position="777"/>
    </location>
</feature>
<protein>
    <submittedName>
        <fullName evidence="2">Uncharacterized protein</fullName>
    </submittedName>
</protein>
<dbReference type="Proteomes" id="UP001209878">
    <property type="component" value="Unassembled WGS sequence"/>
</dbReference>
<gene>
    <name evidence="2" type="ORF">NP493_1079g00035</name>
</gene>
<feature type="region of interest" description="Disordered" evidence="1">
    <location>
        <begin position="540"/>
        <end position="691"/>
    </location>
</feature>
<reference evidence="2" key="1">
    <citation type="journal article" date="2023" name="Mol. Biol. Evol.">
        <title>Third-Generation Sequencing Reveals the Adaptive Role of the Epigenome in Three Deep-Sea Polychaetes.</title>
        <authorList>
            <person name="Perez M."/>
            <person name="Aroh O."/>
            <person name="Sun Y."/>
            <person name="Lan Y."/>
            <person name="Juniper S.K."/>
            <person name="Young C.R."/>
            <person name="Angers B."/>
            <person name="Qian P.Y."/>
        </authorList>
    </citation>
    <scope>NUCLEOTIDE SEQUENCE</scope>
    <source>
        <strain evidence="2">R07B-5</strain>
    </source>
</reference>
<evidence type="ECO:0000313" key="3">
    <source>
        <dbReference type="Proteomes" id="UP001209878"/>
    </source>
</evidence>
<feature type="region of interest" description="Disordered" evidence="1">
    <location>
        <begin position="389"/>
        <end position="511"/>
    </location>
</feature>
<proteinExistence type="predicted"/>
<feature type="compositionally biased region" description="Basic and acidic residues" evidence="1">
    <location>
        <begin position="879"/>
        <end position="902"/>
    </location>
</feature>
<feature type="compositionally biased region" description="Low complexity" evidence="1">
    <location>
        <begin position="419"/>
        <end position="435"/>
    </location>
</feature>
<evidence type="ECO:0000256" key="1">
    <source>
        <dbReference type="SAM" id="MobiDB-lite"/>
    </source>
</evidence>
<feature type="compositionally biased region" description="Polar residues" evidence="1">
    <location>
        <begin position="568"/>
        <end position="588"/>
    </location>
</feature>
<feature type="compositionally biased region" description="Polar residues" evidence="1">
    <location>
        <begin position="481"/>
        <end position="493"/>
    </location>
</feature>
<feature type="compositionally biased region" description="Basic residues" evidence="1">
    <location>
        <begin position="867"/>
        <end position="878"/>
    </location>
</feature>
<dbReference type="EMBL" id="JAODUO010001078">
    <property type="protein sequence ID" value="KAK2171315.1"/>
    <property type="molecule type" value="Genomic_DNA"/>
</dbReference>
<feature type="region of interest" description="Disordered" evidence="1">
    <location>
        <begin position="861"/>
        <end position="902"/>
    </location>
</feature>
<accession>A0AAD9KID9</accession>
<organism evidence="2 3">
    <name type="scientific">Ridgeia piscesae</name>
    <name type="common">Tubeworm</name>
    <dbReference type="NCBI Taxonomy" id="27915"/>
    <lineage>
        <taxon>Eukaryota</taxon>
        <taxon>Metazoa</taxon>
        <taxon>Spiralia</taxon>
        <taxon>Lophotrochozoa</taxon>
        <taxon>Annelida</taxon>
        <taxon>Polychaeta</taxon>
        <taxon>Sedentaria</taxon>
        <taxon>Canalipalpata</taxon>
        <taxon>Sabellida</taxon>
        <taxon>Siboglinidae</taxon>
        <taxon>Ridgeia</taxon>
    </lineage>
</organism>
<feature type="compositionally biased region" description="Polar residues" evidence="1">
    <location>
        <begin position="715"/>
        <end position="727"/>
    </location>
</feature>
<feature type="compositionally biased region" description="Low complexity" evidence="1">
    <location>
        <begin position="494"/>
        <end position="508"/>
    </location>
</feature>
<feature type="compositionally biased region" description="Polar residues" evidence="1">
    <location>
        <begin position="27"/>
        <end position="45"/>
    </location>
</feature>
<dbReference type="AlphaFoldDB" id="A0AAD9KID9"/>
<feature type="compositionally biased region" description="Polar residues" evidence="1">
    <location>
        <begin position="624"/>
        <end position="679"/>
    </location>
</feature>
<sequence length="1085" mass="117903">MEDDAEGHKVEPHPSTASRNLLDAQMSRDQQQSYEVPTQSQSDTFLTSKGAIPVLGYSSDSIEGNMLPSSRGLSTSDNADFDADSESQLTDSLTVLPYGVSLIKKFSDISSTMTLDSLYRLPVAATQMTDPLTMMTPGKFLCGHGLLNAATRGQGVCMSPGLIKPCHFSPRGVMQSLTSAAMVANVLQALTDDSDSVSTASPDSNFSVDSVECNLTPRSESNHSNVTASKNGGTDAGVPIAIFTEVDSRFEKYSANETMDEKVLGGPLDQGGDFCSLKNPSVGGEDGVSLPTDELLIGDCEIDTELTSKEKTKQWLACPSACLWKDGKKEVDQEVRGRDVDNRDDLDMKLMQDSLSGSPMVTPRSSDIDFQDEVEKLATLFTRLDAGSSEEEVSSVMLSQKSSKVKGRASRESLRLPKPRAASSSSSFGRRSPAPKGLHRTTTQRSTGSLDRDSSRLLGQKSGTSLDMRMSTGSMDRECSETTNLRSHSSMHPTSLGSSVKTSSSSVTDHLAPTVSEIERRLTDLIGRVEEVTHGCVIQSGDTNIGHEDMGKGLTSTDSDTEQDRDNVATSLYENKNIPKSSLNTDTGKCSKRTHLKHQGSDTVDETSAKSTSMEEDSLEKSGTDGSENVTDMTANDSSSFSVKSGTADSLNTANLNETSADTAESPDSTSVETDSLNKTGARGKTVKHSHIAVRQRGLSIKQRQMLFGTPVSSKYDTVSMTTSGQRTEYDSDETWTDDSEFRSSSADHVADSEHDDSDDLRSSRLSRPGSNRRLKGIQPEAVSGLLGLLDTHIPVKRESTTTIRVTPKEKATGDYVSATGKLRLSNSETKSLLDEAIHDKTEQDIPDIPVNIDTRLKEDMRENSPRRVRHPTGHNKVKKDETSAEETHRRTSEVEPSHLDDIDTDSLTEVAPFVSPSPTNPTLVRTEEHVIGSELTMDDFSHLMAQVSEKSYKSNSNQGLFVSPVHSRVIARSDITTQFLASGDLDNELHSPKHSATQLSYKSESMAEEYRSIVDSASIDDTEDGFVTPDEERSLSPDVEDWLFDPEKPIIADINEAEPRRVDQSEQSVCNAVGRQPCVRTYVT</sequence>
<keyword evidence="3" id="KW-1185">Reference proteome</keyword>
<feature type="compositionally biased region" description="Basic and acidic residues" evidence="1">
    <location>
        <begin position="1"/>
        <end position="12"/>
    </location>
</feature>
<name>A0AAD9KID9_RIDPI</name>
<feature type="region of interest" description="Disordered" evidence="1">
    <location>
        <begin position="1"/>
        <end position="45"/>
    </location>
</feature>